<dbReference type="Pfam" id="PF18726">
    <property type="entry name" value="HEPN_SAV_6107"/>
    <property type="match status" value="1"/>
</dbReference>
<protein>
    <recommendedName>
        <fullName evidence="1">SAV-6107-like HEPN domain-containing protein</fullName>
    </recommendedName>
</protein>
<dbReference type="Gene3D" id="1.20.120.330">
    <property type="entry name" value="Nucleotidyltransferases domain 2"/>
    <property type="match status" value="1"/>
</dbReference>
<organism evidence="2 3">
    <name type="scientific">Corynebacterium tuscaniense</name>
    <dbReference type="NCBI Taxonomy" id="302449"/>
    <lineage>
        <taxon>Bacteria</taxon>
        <taxon>Bacillati</taxon>
        <taxon>Actinomycetota</taxon>
        <taxon>Actinomycetes</taxon>
        <taxon>Mycobacteriales</taxon>
        <taxon>Corynebacteriaceae</taxon>
        <taxon>Corynebacterium</taxon>
    </lineage>
</organism>
<dbReference type="Proteomes" id="UP000235836">
    <property type="component" value="Unassembled WGS sequence"/>
</dbReference>
<dbReference type="InterPro" id="IPR040891">
    <property type="entry name" value="HEPN_SAV_6107"/>
</dbReference>
<sequence>MNSIISATTGATCGTVPRVTQYEAFLDSARELLADAQLLIARGEYDLAIESAYRAALRTAGAAISESAAVAKRKRLPTSAWDKLRITGARGEVWADVFSGYSALRGRVASGIELRPNPVKATALVADAADFYAEVTGVGDGMAAA</sequence>
<feature type="domain" description="SAV-6107-like HEPN" evidence="1">
    <location>
        <begin position="51"/>
        <end position="135"/>
    </location>
</feature>
<evidence type="ECO:0000259" key="1">
    <source>
        <dbReference type="Pfam" id="PF18726"/>
    </source>
</evidence>
<evidence type="ECO:0000313" key="2">
    <source>
        <dbReference type="EMBL" id="PMC64498.1"/>
    </source>
</evidence>
<evidence type="ECO:0000313" key="3">
    <source>
        <dbReference type="Proteomes" id="UP000235836"/>
    </source>
</evidence>
<accession>A0A2N6T598</accession>
<proteinExistence type="predicted"/>
<dbReference type="RefSeq" id="WP_102723889.1">
    <property type="nucleotide sequence ID" value="NZ_PNHG01000006.1"/>
</dbReference>
<name>A0A2N6T598_9CORY</name>
<comment type="caution">
    <text evidence="2">The sequence shown here is derived from an EMBL/GenBank/DDBJ whole genome shotgun (WGS) entry which is preliminary data.</text>
</comment>
<reference evidence="2 3" key="1">
    <citation type="submission" date="2017-09" db="EMBL/GenBank/DDBJ databases">
        <title>Bacterial strain isolated from the female urinary microbiota.</title>
        <authorList>
            <person name="Thomas-White K."/>
            <person name="Kumar N."/>
            <person name="Forster S."/>
            <person name="Putonti C."/>
            <person name="Lawley T."/>
            <person name="Wolfe A.J."/>
        </authorList>
    </citation>
    <scope>NUCLEOTIDE SEQUENCE [LARGE SCALE GENOMIC DNA]</scope>
    <source>
        <strain evidence="2 3">UMB0792</strain>
    </source>
</reference>
<keyword evidence="3" id="KW-1185">Reference proteome</keyword>
<dbReference type="EMBL" id="PNHG01000006">
    <property type="protein sequence ID" value="PMC64498.1"/>
    <property type="molecule type" value="Genomic_DNA"/>
</dbReference>
<dbReference type="AlphaFoldDB" id="A0A2N6T598"/>
<gene>
    <name evidence="2" type="ORF">CJ203_05705</name>
</gene>